<protein>
    <submittedName>
        <fullName evidence="2">Uncharacterized protein</fullName>
    </submittedName>
</protein>
<evidence type="ECO:0000256" key="1">
    <source>
        <dbReference type="SAM" id="SignalP"/>
    </source>
</evidence>
<accession>A0ABS5EEK6</accession>
<comment type="caution">
    <text evidence="2">The sequence shown here is derived from an EMBL/GenBank/DDBJ whole genome shotgun (WGS) entry which is preliminary data.</text>
</comment>
<dbReference type="EMBL" id="JAAEDI010000006">
    <property type="protein sequence ID" value="MBR0649459.1"/>
    <property type="molecule type" value="Genomic_DNA"/>
</dbReference>
<reference evidence="3" key="1">
    <citation type="journal article" date="2021" name="Syst. Appl. Microbiol.">
        <title>Roseomonas hellenica sp. nov., isolated from roots of wild-growing Alkanna tinctoria.</title>
        <authorList>
            <person name="Rat A."/>
            <person name="Naranjo H.D."/>
            <person name="Lebbe L."/>
            <person name="Cnockaert M."/>
            <person name="Krigas N."/>
            <person name="Grigoriadou K."/>
            <person name="Maloupa E."/>
            <person name="Willems A."/>
        </authorList>
    </citation>
    <scope>NUCLEOTIDE SEQUENCE [LARGE SCALE GENOMIC DNA]</scope>
    <source>
        <strain evidence="3">LMG 31159</strain>
    </source>
</reference>
<gene>
    <name evidence="2" type="ORF">GXW78_07290</name>
</gene>
<proteinExistence type="predicted"/>
<keyword evidence="3" id="KW-1185">Reference proteome</keyword>
<organism evidence="2 3">
    <name type="scientific">Neoroseomonas terrae</name>
    <dbReference type="NCBI Taxonomy" id="424799"/>
    <lineage>
        <taxon>Bacteria</taxon>
        <taxon>Pseudomonadati</taxon>
        <taxon>Pseudomonadota</taxon>
        <taxon>Alphaproteobacteria</taxon>
        <taxon>Acetobacterales</taxon>
        <taxon>Acetobacteraceae</taxon>
        <taxon>Neoroseomonas</taxon>
    </lineage>
</organism>
<dbReference type="Proteomes" id="UP000698752">
    <property type="component" value="Unassembled WGS sequence"/>
</dbReference>
<keyword evidence="1" id="KW-0732">Signal</keyword>
<evidence type="ECO:0000313" key="3">
    <source>
        <dbReference type="Proteomes" id="UP000698752"/>
    </source>
</evidence>
<dbReference type="RefSeq" id="WP_211867454.1">
    <property type="nucleotide sequence ID" value="NZ_JAAEDI010000006.1"/>
</dbReference>
<name>A0ABS5EEK6_9PROT</name>
<sequence>MLRRLVLALPLVAAPAAARDVAFPLDDRRALALALQGQFREPLQVEEIRRFGPLAAVRFAFLQRANSTVQWAAVIRQERAILVMGEANRLAPEVQASLRPAHPDAMLEVGTQAFIRHVALPDGGARLLFALPVLAGCRACAFVAIARLGIDVDGNGAYRGTSFLGTVPASSGQGWASDPRL</sequence>
<evidence type="ECO:0000313" key="2">
    <source>
        <dbReference type="EMBL" id="MBR0649459.1"/>
    </source>
</evidence>
<feature type="chain" id="PRO_5046071655" evidence="1">
    <location>
        <begin position="19"/>
        <end position="181"/>
    </location>
</feature>
<feature type="signal peptide" evidence="1">
    <location>
        <begin position="1"/>
        <end position="18"/>
    </location>
</feature>